<evidence type="ECO:0000256" key="1">
    <source>
        <dbReference type="ARBA" id="ARBA00005627"/>
    </source>
</evidence>
<name>W7TAH6_9STRA</name>
<feature type="compositionally biased region" description="Polar residues" evidence="2">
    <location>
        <begin position="761"/>
        <end position="778"/>
    </location>
</feature>
<dbReference type="Pfam" id="PF07202">
    <property type="entry name" value="Tcp10_C"/>
    <property type="match status" value="2"/>
</dbReference>
<feature type="region of interest" description="Disordered" evidence="2">
    <location>
        <begin position="663"/>
        <end position="707"/>
    </location>
</feature>
<feature type="domain" description="Centromere protein J C-terminal" evidence="3">
    <location>
        <begin position="802"/>
        <end position="835"/>
    </location>
</feature>
<dbReference type="InterPro" id="IPR047002">
    <property type="entry name" value="Tcp10_C_sf"/>
</dbReference>
<dbReference type="Proteomes" id="UP000019335">
    <property type="component" value="Chromosome 15"/>
</dbReference>
<dbReference type="EMBL" id="AZIL01001410">
    <property type="protein sequence ID" value="EWM24020.1"/>
    <property type="molecule type" value="Genomic_DNA"/>
</dbReference>
<dbReference type="PANTHER" id="PTHR10331:SF6">
    <property type="entry name" value="SPINDLE ASSEMBLY ABNORMAL 4"/>
    <property type="match status" value="1"/>
</dbReference>
<evidence type="ECO:0000313" key="5">
    <source>
        <dbReference type="Proteomes" id="UP000019335"/>
    </source>
</evidence>
<dbReference type="InterPro" id="IPR009852">
    <property type="entry name" value="CENPJ_C_dom"/>
</dbReference>
<feature type="domain" description="Centromere protein J C-terminal" evidence="3">
    <location>
        <begin position="860"/>
        <end position="884"/>
    </location>
</feature>
<accession>W7TAH6</accession>
<evidence type="ECO:0000256" key="2">
    <source>
        <dbReference type="SAM" id="MobiDB-lite"/>
    </source>
</evidence>
<evidence type="ECO:0000259" key="3">
    <source>
        <dbReference type="Pfam" id="PF07202"/>
    </source>
</evidence>
<protein>
    <submittedName>
        <fullName evidence="4">Centromere protein j</fullName>
    </submittedName>
</protein>
<keyword evidence="5" id="KW-1185">Reference proteome</keyword>
<sequence>MPFHGTEDPLSPSRGLAHTPPRNKRTPRCAMGNESQPGDNTTPMLGMTAQMKNGQHESPSQSTPRSFLRKGSRREPSAMHRLKSGISPSPSSSSKPIPVTPSSTRKSKPARKRSERSPLALVSQARTRGTTTEAVRATDSKQGTAMEEPLPGRSSYPVPSPTEGYLGEGGGVGEETSWREERESKSTSQEKVEVREHSFDGNATKSFDPYWPPSAAGTAEAPDVMDGREWRMRLFHADSEEEDREGGGWDQEGGRCEDQASFLCSGSEMAAWQARHREEMTEFESLERALAGFPAISLQDGPEPWAANGVQGMGWTAAVDQEGRPAIVGEEAVEEEEEEEEEEEDDDDEEDEEDEMEPGHVGENLTADRGREDGKQRGKFQENRTKSHSNERFCEGNVGLPPPHPSFPSSLDTCLSCGSRRGSLLLKALENKQEEIERELARAEKETKAAEKQRRRSEAMLAEARSRKEQVEAWAARERAAVEKWREDQRELVGKEKKAFLREQAAATRCLEVQRALPTREERVEREALLATIEKMKLDAEGQRKRWAANSKRQAALIQEQQARLEELQGQVESAKTGTASPGLRSGIGPRGQNASSMSAARQPRNLPLPASSLSTGLRESRPCARVGARPLSHPTSASPLRLEKKALGAGHSMGVPPCSFLSRQGDGKAGAEEGTNAVQEGSSPGYPTSPRPYGVREYTVTPPSSAQSIIGCTSDLSWGGARTSPSAAIISERPPPFAPPYHYLHQGQELFRRPLPVAKQDSQPASGAEDSSSSVLTSEKKAKQPAASGKGGGGKTIRKLPDGREEWHYSNGTVKEVHPNGKSIVHFMNGDIKTVEAGTGDVVYWYAANQTKHITVAASGLEIFEFPSGQVERHYPNGVREIQPPGMGVINV</sequence>
<feature type="compositionally biased region" description="Low complexity" evidence="2">
    <location>
        <begin position="84"/>
        <end position="104"/>
    </location>
</feature>
<evidence type="ECO:0000313" key="4">
    <source>
        <dbReference type="EMBL" id="EWM24020.1"/>
    </source>
</evidence>
<feature type="compositionally biased region" description="Basic and acidic residues" evidence="2">
    <location>
        <begin position="176"/>
        <end position="199"/>
    </location>
</feature>
<comment type="similarity">
    <text evidence="1">Belongs to the TCP10 family.</text>
</comment>
<comment type="caution">
    <text evidence="4">The sequence shown here is derived from an EMBL/GenBank/DDBJ whole genome shotgun (WGS) entry which is preliminary data.</text>
</comment>
<gene>
    <name evidence="4" type="ORF">Naga_100040g34</name>
</gene>
<proteinExistence type="inferred from homology"/>
<feature type="region of interest" description="Disordered" evidence="2">
    <location>
        <begin position="759"/>
        <end position="802"/>
    </location>
</feature>
<organism evidence="4 5">
    <name type="scientific">Nannochloropsis gaditana</name>
    <dbReference type="NCBI Taxonomy" id="72520"/>
    <lineage>
        <taxon>Eukaryota</taxon>
        <taxon>Sar</taxon>
        <taxon>Stramenopiles</taxon>
        <taxon>Ochrophyta</taxon>
        <taxon>Eustigmatophyceae</taxon>
        <taxon>Eustigmatales</taxon>
        <taxon>Monodopsidaceae</taxon>
        <taxon>Nannochloropsis</taxon>
    </lineage>
</organism>
<feature type="compositionally biased region" description="Acidic residues" evidence="2">
    <location>
        <begin position="331"/>
        <end position="356"/>
    </location>
</feature>
<dbReference type="Gene3D" id="2.60.450.20">
    <property type="match status" value="1"/>
</dbReference>
<dbReference type="OrthoDB" id="10252174at2759"/>
<reference evidence="4 5" key="1">
    <citation type="journal article" date="2014" name="Mol. Plant">
        <title>Chromosome Scale Genome Assembly and Transcriptome Profiling of Nannochloropsis gaditana in Nitrogen Depletion.</title>
        <authorList>
            <person name="Corteggiani Carpinelli E."/>
            <person name="Telatin A."/>
            <person name="Vitulo N."/>
            <person name="Forcato C."/>
            <person name="D'Angelo M."/>
            <person name="Schiavon R."/>
            <person name="Vezzi A."/>
            <person name="Giacometti G.M."/>
            <person name="Morosinotto T."/>
            <person name="Valle G."/>
        </authorList>
    </citation>
    <scope>NUCLEOTIDE SEQUENCE [LARGE SCALE GENOMIC DNA]</scope>
    <source>
        <strain evidence="4 5">B-31</strain>
    </source>
</reference>
<feature type="compositionally biased region" description="Basic residues" evidence="2">
    <location>
        <begin position="105"/>
        <end position="114"/>
    </location>
</feature>
<feature type="compositionally biased region" description="Polar residues" evidence="2">
    <location>
        <begin position="677"/>
        <end position="687"/>
    </location>
</feature>
<feature type="region of interest" description="Disordered" evidence="2">
    <location>
        <begin position="304"/>
        <end position="411"/>
    </location>
</feature>
<feature type="compositionally biased region" description="Polar residues" evidence="2">
    <location>
        <begin position="33"/>
        <end position="43"/>
    </location>
</feature>
<feature type="compositionally biased region" description="Polar residues" evidence="2">
    <location>
        <begin position="571"/>
        <end position="580"/>
    </location>
</feature>
<feature type="region of interest" description="Disordered" evidence="2">
    <location>
        <begin position="1"/>
        <end position="224"/>
    </location>
</feature>
<feature type="compositionally biased region" description="Polar residues" evidence="2">
    <location>
        <begin position="124"/>
        <end position="133"/>
    </location>
</feature>
<dbReference type="AlphaFoldDB" id="W7TAH6"/>
<feature type="compositionally biased region" description="Polar residues" evidence="2">
    <location>
        <begin position="50"/>
        <end position="65"/>
    </location>
</feature>
<dbReference type="PANTHER" id="PTHR10331">
    <property type="entry name" value="T COMPLEX PROTEIN 10"/>
    <property type="match status" value="1"/>
</dbReference>
<dbReference type="InterPro" id="IPR026581">
    <property type="entry name" value="TCP10L/CENPJ"/>
</dbReference>
<feature type="region of interest" description="Disordered" evidence="2">
    <location>
        <begin position="442"/>
        <end position="462"/>
    </location>
</feature>
<dbReference type="CDD" id="cd06503">
    <property type="entry name" value="ATP-synt_Fo_b"/>
    <property type="match status" value="1"/>
</dbReference>
<feature type="region of interest" description="Disordered" evidence="2">
    <location>
        <begin position="569"/>
        <end position="618"/>
    </location>
</feature>
<feature type="compositionally biased region" description="Basic and acidic residues" evidence="2">
    <location>
        <begin position="366"/>
        <end position="394"/>
    </location>
</feature>